<keyword evidence="1" id="KW-0812">Transmembrane</keyword>
<organism evidence="2">
    <name type="scientific">Anguilla anguilla</name>
    <name type="common">European freshwater eel</name>
    <name type="synonym">Muraena anguilla</name>
    <dbReference type="NCBI Taxonomy" id="7936"/>
    <lineage>
        <taxon>Eukaryota</taxon>
        <taxon>Metazoa</taxon>
        <taxon>Chordata</taxon>
        <taxon>Craniata</taxon>
        <taxon>Vertebrata</taxon>
        <taxon>Euteleostomi</taxon>
        <taxon>Actinopterygii</taxon>
        <taxon>Neopterygii</taxon>
        <taxon>Teleostei</taxon>
        <taxon>Anguilliformes</taxon>
        <taxon>Anguillidae</taxon>
        <taxon>Anguilla</taxon>
    </lineage>
</organism>
<name>A0A0E9R6M3_ANGAN</name>
<reference evidence="2" key="1">
    <citation type="submission" date="2014-11" db="EMBL/GenBank/DDBJ databases">
        <authorList>
            <person name="Amaro Gonzalez C."/>
        </authorList>
    </citation>
    <scope>NUCLEOTIDE SEQUENCE</scope>
</reference>
<accession>A0A0E9R6M3</accession>
<protein>
    <submittedName>
        <fullName evidence="2">Uncharacterized protein</fullName>
    </submittedName>
</protein>
<dbReference type="EMBL" id="GBXM01084160">
    <property type="protein sequence ID" value="JAH24417.1"/>
    <property type="molecule type" value="Transcribed_RNA"/>
</dbReference>
<keyword evidence="1" id="KW-1133">Transmembrane helix</keyword>
<reference evidence="2" key="2">
    <citation type="journal article" date="2015" name="Fish Shellfish Immunol.">
        <title>Early steps in the European eel (Anguilla anguilla)-Vibrio vulnificus interaction in the gills: Role of the RtxA13 toxin.</title>
        <authorList>
            <person name="Callol A."/>
            <person name="Pajuelo D."/>
            <person name="Ebbesson L."/>
            <person name="Teles M."/>
            <person name="MacKenzie S."/>
            <person name="Amaro C."/>
        </authorList>
    </citation>
    <scope>NUCLEOTIDE SEQUENCE</scope>
</reference>
<evidence type="ECO:0000256" key="1">
    <source>
        <dbReference type="SAM" id="Phobius"/>
    </source>
</evidence>
<proteinExistence type="predicted"/>
<dbReference type="AlphaFoldDB" id="A0A0E9R6M3"/>
<keyword evidence="1" id="KW-0472">Membrane</keyword>
<sequence length="26" mass="2965">MNGTVLVLLDVFFIIFFICLPLDAYS</sequence>
<evidence type="ECO:0000313" key="2">
    <source>
        <dbReference type="EMBL" id="JAH24417.1"/>
    </source>
</evidence>
<feature type="transmembrane region" description="Helical" evidence="1">
    <location>
        <begin position="6"/>
        <end position="25"/>
    </location>
</feature>